<gene>
    <name evidence="3" type="ORF">SK803_15195</name>
</gene>
<reference evidence="3 4" key="2">
    <citation type="submission" date="2023-11" db="EMBL/GenBank/DDBJ databases">
        <authorList>
            <person name="Lara A.C."/>
            <person name="Chronakova A."/>
        </authorList>
    </citation>
    <scope>NUCLEOTIDE SEQUENCE [LARGE SCALE GENOMIC DNA]</scope>
    <source>
        <strain evidence="3 4">BCCO 10_0856</strain>
    </source>
</reference>
<proteinExistence type="predicted"/>
<evidence type="ECO:0000256" key="2">
    <source>
        <dbReference type="SAM" id="SignalP"/>
    </source>
</evidence>
<feature type="signal peptide" evidence="2">
    <location>
        <begin position="1"/>
        <end position="19"/>
    </location>
</feature>
<dbReference type="EMBL" id="JAXAVW010000011">
    <property type="protein sequence ID" value="MDX8031571.1"/>
    <property type="molecule type" value="Genomic_DNA"/>
</dbReference>
<comment type="caution">
    <text evidence="3">The sequence shown here is derived from an EMBL/GenBank/DDBJ whole genome shotgun (WGS) entry which is preliminary data.</text>
</comment>
<accession>A0ABU4T093</accession>
<feature type="chain" id="PRO_5046551200" evidence="2">
    <location>
        <begin position="20"/>
        <end position="207"/>
    </location>
</feature>
<keyword evidence="2" id="KW-0732">Signal</keyword>
<name>A0ABU4T093_9PSEU</name>
<reference evidence="3 4" key="1">
    <citation type="submission" date="2023-11" db="EMBL/GenBank/DDBJ databases">
        <title>Lentzea sokolovensis, sp. nov., Lentzea kristufkii, sp. nov., and Lentzea miocenensis, sp. nov., rare actinobacteria from Sokolov Coal Basin, Miocene lacustrine sediment, Czech Republic.</title>
        <authorList>
            <person name="Lara A."/>
            <person name="Kotroba L."/>
            <person name="Nouioui I."/>
            <person name="Neumann-Schaal M."/>
            <person name="Mast Y."/>
            <person name="Chronakova A."/>
        </authorList>
    </citation>
    <scope>NUCLEOTIDE SEQUENCE [LARGE SCALE GENOMIC DNA]</scope>
    <source>
        <strain evidence="3 4">BCCO 10_0856</strain>
    </source>
</reference>
<evidence type="ECO:0000313" key="3">
    <source>
        <dbReference type="EMBL" id="MDX8031571.1"/>
    </source>
</evidence>
<evidence type="ECO:0000256" key="1">
    <source>
        <dbReference type="SAM" id="MobiDB-lite"/>
    </source>
</evidence>
<dbReference type="PROSITE" id="PS51257">
    <property type="entry name" value="PROKAR_LIPOPROTEIN"/>
    <property type="match status" value="1"/>
</dbReference>
<dbReference type="RefSeq" id="WP_319966625.1">
    <property type="nucleotide sequence ID" value="NZ_JAXAVW010000011.1"/>
</dbReference>
<keyword evidence="4" id="KW-1185">Reference proteome</keyword>
<sequence length="207" mass="21939">MPRLLIAAFALLLAGCGTAKPESLSNSGEPASAAPVAAERPSDADLQAKWWTWALSSPENRNPVVDDTGQWCAENQPKDMWFLAGTFGGEVERTCEVPAGRPIAAPAVNRYSANTSSCKSFMAAAKGSMTLDGQVVEVRRVEAVEITFQAARDNATGESAGRHTVQACGLWAWLPPLRAGEHELKIVGESGDFSTSATYRLKASAGD</sequence>
<dbReference type="Proteomes" id="UP001285521">
    <property type="component" value="Unassembled WGS sequence"/>
</dbReference>
<protein>
    <submittedName>
        <fullName evidence="3">Uncharacterized protein</fullName>
    </submittedName>
</protein>
<organism evidence="3 4">
    <name type="scientific">Lentzea miocenica</name>
    <dbReference type="NCBI Taxonomy" id="3095431"/>
    <lineage>
        <taxon>Bacteria</taxon>
        <taxon>Bacillati</taxon>
        <taxon>Actinomycetota</taxon>
        <taxon>Actinomycetes</taxon>
        <taxon>Pseudonocardiales</taxon>
        <taxon>Pseudonocardiaceae</taxon>
        <taxon>Lentzea</taxon>
    </lineage>
</organism>
<feature type="region of interest" description="Disordered" evidence="1">
    <location>
        <begin position="20"/>
        <end position="40"/>
    </location>
</feature>
<evidence type="ECO:0000313" key="4">
    <source>
        <dbReference type="Proteomes" id="UP001285521"/>
    </source>
</evidence>